<dbReference type="Pfam" id="PF02776">
    <property type="entry name" value="TPP_enzyme_N"/>
    <property type="match status" value="1"/>
</dbReference>
<proteinExistence type="predicted"/>
<dbReference type="PANTHER" id="PTHR42818:SF1">
    <property type="entry name" value="SULFOPYRUVATE DECARBOXYLASE"/>
    <property type="match status" value="1"/>
</dbReference>
<protein>
    <submittedName>
        <fullName evidence="6">Phosphonopyruvate decarboxylase</fullName>
        <ecNumber evidence="6">4.1.1.82</ecNumber>
    </submittedName>
</protein>
<sequence>MITAEKMCDLFYKNDITTFVGVPDSTTKELSAYLEHTPNKFNYLISANEGNAVAIGAGIALGNGELPCVFLQNSGIGNIINPVVSLTDENVYDIPLIYIIGWRGNAEENDAPQHVKQGKITINLLEVLDIKPFELKKTDSQKAIANTVDSAIKYVKNEKKSAALLIRKGLFERTNVKNINVNNYQLSRNDALKMICDSIDSNSVVVTGTGMISREWYNIFSSYDHNNCLMNVGAMGHTSSLTLGLRLSKYQMPIYCIEGDGSLLMHLGCLPYITKYNKKKFVHIILNNGVHDTVGGQKTAAFDIELCKMADAFNYDYIYCVTKSNELSNILNEIKKLDGNIFLEIRINNKKQIGINRPNYNFSYKSKAISKYMNQEV</sequence>
<dbReference type="GO" id="GO:0032923">
    <property type="term" value="P:organic phosphonate biosynthetic process"/>
    <property type="evidence" value="ECO:0007669"/>
    <property type="project" value="InterPro"/>
</dbReference>
<keyword evidence="1" id="KW-0210">Decarboxylase</keyword>
<dbReference type="SUPFAM" id="SSF52518">
    <property type="entry name" value="Thiamin diphosphate-binding fold (THDP-binding)"/>
    <property type="match status" value="2"/>
</dbReference>
<name>A0AAW4VPV1_9FIRM</name>
<evidence type="ECO:0000259" key="4">
    <source>
        <dbReference type="Pfam" id="PF02775"/>
    </source>
</evidence>
<evidence type="ECO:0000313" key="7">
    <source>
        <dbReference type="Proteomes" id="UP001198439"/>
    </source>
</evidence>
<gene>
    <name evidence="6" type="primary">aepY</name>
    <name evidence="6" type="ORF">LJD69_10830</name>
</gene>
<dbReference type="InterPro" id="IPR011766">
    <property type="entry name" value="TPP_enzyme_TPP-bd"/>
</dbReference>
<dbReference type="GO" id="GO:0033980">
    <property type="term" value="F:phosphonopyruvate decarboxylase activity"/>
    <property type="evidence" value="ECO:0007669"/>
    <property type="project" value="UniProtKB-EC"/>
</dbReference>
<comment type="caution">
    <text evidence="6">The sequence shown here is derived from an EMBL/GenBank/DDBJ whole genome shotgun (WGS) entry which is preliminary data.</text>
</comment>
<dbReference type="Proteomes" id="UP001198439">
    <property type="component" value="Unassembled WGS sequence"/>
</dbReference>
<dbReference type="GO" id="GO:0030976">
    <property type="term" value="F:thiamine pyrophosphate binding"/>
    <property type="evidence" value="ECO:0007669"/>
    <property type="project" value="InterPro"/>
</dbReference>
<keyword evidence="2" id="KW-0786">Thiamine pyrophosphate</keyword>
<dbReference type="PANTHER" id="PTHR42818">
    <property type="entry name" value="SULFOPYRUVATE DECARBOXYLASE SUBUNIT ALPHA"/>
    <property type="match status" value="1"/>
</dbReference>
<reference evidence="6" key="1">
    <citation type="submission" date="2021-10" db="EMBL/GenBank/DDBJ databases">
        <title>Collection of gut derived symbiotic bacterial strains cultured from healthy donors.</title>
        <authorList>
            <person name="Lin H."/>
            <person name="Littmann E."/>
            <person name="Kohout C."/>
            <person name="Pamer E.G."/>
        </authorList>
    </citation>
    <scope>NUCLEOTIDE SEQUENCE</scope>
    <source>
        <strain evidence="6">DFI.4.48</strain>
    </source>
</reference>
<dbReference type="EMBL" id="JAJDKZ010000035">
    <property type="protein sequence ID" value="MCB8611082.1"/>
    <property type="molecule type" value="Genomic_DNA"/>
</dbReference>
<dbReference type="NCBIfam" id="TIGR03297">
    <property type="entry name" value="Ppyr-DeCO2ase"/>
    <property type="match status" value="1"/>
</dbReference>
<dbReference type="InterPro" id="IPR017684">
    <property type="entry name" value="Phosphono-pyrv_decarboxylase"/>
</dbReference>
<evidence type="ECO:0000256" key="2">
    <source>
        <dbReference type="ARBA" id="ARBA00023052"/>
    </source>
</evidence>
<dbReference type="EC" id="4.1.1.82" evidence="6"/>
<evidence type="ECO:0000256" key="1">
    <source>
        <dbReference type="ARBA" id="ARBA00022793"/>
    </source>
</evidence>
<evidence type="ECO:0000256" key="3">
    <source>
        <dbReference type="ARBA" id="ARBA00023239"/>
    </source>
</evidence>
<dbReference type="InterPro" id="IPR012001">
    <property type="entry name" value="Thiamin_PyroP_enz_TPP-bd_dom"/>
</dbReference>
<keyword evidence="3 6" id="KW-0456">Lyase</keyword>
<organism evidence="6 7">
    <name type="scientific">Faecalibacillus faecis</name>
    <dbReference type="NCBI Taxonomy" id="1982628"/>
    <lineage>
        <taxon>Bacteria</taxon>
        <taxon>Bacillati</taxon>
        <taxon>Bacillota</taxon>
        <taxon>Erysipelotrichia</taxon>
        <taxon>Erysipelotrichales</taxon>
        <taxon>Coprobacillaceae</taxon>
        <taxon>Faecalibacillus</taxon>
    </lineage>
</organism>
<dbReference type="AlphaFoldDB" id="A0AAW4VPV1"/>
<feature type="domain" description="Thiamine pyrophosphate enzyme TPP-binding" evidence="4">
    <location>
        <begin position="209"/>
        <end position="345"/>
    </location>
</feature>
<evidence type="ECO:0000313" key="6">
    <source>
        <dbReference type="EMBL" id="MCB8611082.1"/>
    </source>
</evidence>
<dbReference type="InterPro" id="IPR051818">
    <property type="entry name" value="TPP_dependent_decarboxylase"/>
</dbReference>
<dbReference type="InterPro" id="IPR029061">
    <property type="entry name" value="THDP-binding"/>
</dbReference>
<dbReference type="Gene3D" id="3.40.50.970">
    <property type="match status" value="2"/>
</dbReference>
<dbReference type="RefSeq" id="WP_227279925.1">
    <property type="nucleotide sequence ID" value="NZ_JAJDKR010000035.1"/>
</dbReference>
<feature type="domain" description="Thiamine pyrophosphate enzyme N-terminal TPP-binding" evidence="5">
    <location>
        <begin position="4"/>
        <end position="117"/>
    </location>
</feature>
<accession>A0AAW4VPV1</accession>
<dbReference type="CDD" id="cd07035">
    <property type="entry name" value="TPP_PYR_POX_like"/>
    <property type="match status" value="1"/>
</dbReference>
<evidence type="ECO:0000259" key="5">
    <source>
        <dbReference type="Pfam" id="PF02776"/>
    </source>
</evidence>
<dbReference type="Pfam" id="PF02775">
    <property type="entry name" value="TPP_enzyme_C"/>
    <property type="match status" value="1"/>
</dbReference>